<comment type="caution">
    <text evidence="3">The sequence shown here is derived from an EMBL/GenBank/DDBJ whole genome shotgun (WGS) entry which is preliminary data.</text>
</comment>
<organism evidence="3 4">
    <name type="scientific">Phytophthora megakarya</name>
    <dbReference type="NCBI Taxonomy" id="4795"/>
    <lineage>
        <taxon>Eukaryota</taxon>
        <taxon>Sar</taxon>
        <taxon>Stramenopiles</taxon>
        <taxon>Oomycota</taxon>
        <taxon>Peronosporomycetes</taxon>
        <taxon>Peronosporales</taxon>
        <taxon>Peronosporaceae</taxon>
        <taxon>Phytophthora</taxon>
    </lineage>
</organism>
<evidence type="ECO:0000313" key="4">
    <source>
        <dbReference type="Proteomes" id="UP000198211"/>
    </source>
</evidence>
<dbReference type="Proteomes" id="UP000198211">
    <property type="component" value="Unassembled WGS sequence"/>
</dbReference>
<evidence type="ECO:0000256" key="1">
    <source>
        <dbReference type="SAM" id="MobiDB-lite"/>
    </source>
</evidence>
<dbReference type="EMBL" id="NBNE01007792">
    <property type="protein sequence ID" value="OWZ00227.1"/>
    <property type="molecule type" value="Genomic_DNA"/>
</dbReference>
<evidence type="ECO:0000259" key="2">
    <source>
        <dbReference type="Pfam" id="PF13837"/>
    </source>
</evidence>
<gene>
    <name evidence="3" type="ORF">PHMEG_00028631</name>
</gene>
<proteinExistence type="predicted"/>
<protein>
    <recommendedName>
        <fullName evidence="2">Myb/SANT-like DNA-binding domain-containing protein</fullName>
    </recommendedName>
</protein>
<evidence type="ECO:0000313" key="3">
    <source>
        <dbReference type="EMBL" id="OWZ00227.1"/>
    </source>
</evidence>
<dbReference type="OrthoDB" id="126938at2759"/>
<dbReference type="InterPro" id="IPR044822">
    <property type="entry name" value="Myb_DNA-bind_4"/>
</dbReference>
<dbReference type="Pfam" id="PF13837">
    <property type="entry name" value="Myb_DNA-bind_4"/>
    <property type="match status" value="1"/>
</dbReference>
<feature type="domain" description="Myb/SANT-like DNA-binding" evidence="2">
    <location>
        <begin position="27"/>
        <end position="118"/>
    </location>
</feature>
<reference evidence="4" key="1">
    <citation type="submission" date="2017-03" db="EMBL/GenBank/DDBJ databases">
        <title>Phytopthora megakarya and P. palmivora, two closely related causual agents of cacao black pod achieved similar genome size and gene model numbers by different mechanisms.</title>
        <authorList>
            <person name="Ali S."/>
            <person name="Shao J."/>
            <person name="Larry D.J."/>
            <person name="Kronmiller B."/>
            <person name="Shen D."/>
            <person name="Strem M.D."/>
            <person name="Melnick R.L."/>
            <person name="Guiltinan M.J."/>
            <person name="Tyler B.M."/>
            <person name="Meinhardt L.W."/>
            <person name="Bailey B.A."/>
        </authorList>
    </citation>
    <scope>NUCLEOTIDE SEQUENCE [LARGE SCALE GENOMIC DNA]</scope>
    <source>
        <strain evidence="4">zdho120</strain>
    </source>
</reference>
<sequence length="187" mass="20811">MASPPCTRTTRGRGRPRNQDVDSAAASWNDEDVRVLFELRYKTMAARFEGAKTSKQVNEAWSLVASQLCVNRVKVFTTTQCRAKMRNMKTRWTATRRGATETGNRPAPREPKHMDVMSEYWGDLAGMGNVSLLSTDEPDTTASQGLTQEDDGSGTLPTSSTSMHAFNTRNRSFTTPKARSTTIRVLE</sequence>
<dbReference type="Gene3D" id="1.10.10.60">
    <property type="entry name" value="Homeodomain-like"/>
    <property type="match status" value="1"/>
</dbReference>
<keyword evidence="4" id="KW-1185">Reference proteome</keyword>
<feature type="region of interest" description="Disordered" evidence="1">
    <location>
        <begin position="131"/>
        <end position="187"/>
    </location>
</feature>
<accession>A0A225V626</accession>
<dbReference type="AlphaFoldDB" id="A0A225V626"/>
<name>A0A225V626_9STRA</name>
<feature type="compositionally biased region" description="Polar residues" evidence="1">
    <location>
        <begin position="155"/>
        <end position="187"/>
    </location>
</feature>
<feature type="region of interest" description="Disordered" evidence="1">
    <location>
        <begin position="1"/>
        <end position="24"/>
    </location>
</feature>